<dbReference type="InterPro" id="IPR043580">
    <property type="entry name" value="CUTINASE_1"/>
</dbReference>
<organism evidence="9 10">
    <name type="scientific">Mycolicibacterium tokaiense</name>
    <dbReference type="NCBI Taxonomy" id="39695"/>
    <lineage>
        <taxon>Bacteria</taxon>
        <taxon>Bacillati</taxon>
        <taxon>Actinomycetota</taxon>
        <taxon>Actinomycetes</taxon>
        <taxon>Mycobacteriales</taxon>
        <taxon>Mycobacteriaceae</taxon>
        <taxon>Mycolicibacterium</taxon>
    </lineage>
</organism>
<name>A0A378TI44_9MYCO</name>
<keyword evidence="10" id="KW-1185">Reference proteome</keyword>
<evidence type="ECO:0000256" key="1">
    <source>
        <dbReference type="ARBA" id="ARBA00004613"/>
    </source>
</evidence>
<comment type="function">
    <text evidence="8">Catalyzes the hydrolysis of complex carboxylic polyesters found in the cell wall of plants. Degrades cutin, a macromolecule that forms the structure of the plant cuticle.</text>
</comment>
<gene>
    <name evidence="9" type="primary">cut1_3</name>
    <name evidence="9" type="ORF">NCTC10821_03038</name>
</gene>
<dbReference type="Gene3D" id="3.40.50.1820">
    <property type="entry name" value="alpha/beta hydrolase"/>
    <property type="match status" value="1"/>
</dbReference>
<evidence type="ECO:0000256" key="4">
    <source>
        <dbReference type="ARBA" id="ARBA00022525"/>
    </source>
</evidence>
<evidence type="ECO:0000256" key="2">
    <source>
        <dbReference type="ARBA" id="ARBA00007534"/>
    </source>
</evidence>
<dbReference type="SMART" id="SM01110">
    <property type="entry name" value="Cutinase"/>
    <property type="match status" value="1"/>
</dbReference>
<proteinExistence type="inferred from homology"/>
<accession>A0A378TI44</accession>
<feature type="signal peptide" evidence="8">
    <location>
        <begin position="1"/>
        <end position="27"/>
    </location>
</feature>
<feature type="chain" id="PRO_5016487603" description="Cutinase" evidence="8">
    <location>
        <begin position="28"/>
        <end position="229"/>
    </location>
</feature>
<dbReference type="Pfam" id="PF01083">
    <property type="entry name" value="Cutinase"/>
    <property type="match status" value="1"/>
</dbReference>
<keyword evidence="4 8" id="KW-0964">Secreted</keyword>
<dbReference type="PANTHER" id="PTHR33630:SF9">
    <property type="entry name" value="CUTINASE 4"/>
    <property type="match status" value="1"/>
</dbReference>
<dbReference type="AlphaFoldDB" id="A0A378TI44"/>
<evidence type="ECO:0000256" key="5">
    <source>
        <dbReference type="ARBA" id="ARBA00022729"/>
    </source>
</evidence>
<comment type="similarity">
    <text evidence="2 8">Belongs to the cutinase family.</text>
</comment>
<dbReference type="SUPFAM" id="SSF53474">
    <property type="entry name" value="alpha/beta-Hydrolases"/>
    <property type="match status" value="1"/>
</dbReference>
<keyword evidence="6 8" id="KW-0378">Hydrolase</keyword>
<evidence type="ECO:0000256" key="6">
    <source>
        <dbReference type="ARBA" id="ARBA00022801"/>
    </source>
</evidence>
<keyword evidence="7" id="KW-1015">Disulfide bond</keyword>
<dbReference type="InterPro" id="IPR000675">
    <property type="entry name" value="Cutinase/axe"/>
</dbReference>
<comment type="subcellular location">
    <subcellularLocation>
        <location evidence="1 8">Secreted</location>
    </subcellularLocation>
</comment>
<dbReference type="GO" id="GO:0052689">
    <property type="term" value="F:carboxylic ester hydrolase activity"/>
    <property type="evidence" value="ECO:0007669"/>
    <property type="project" value="UniProtKB-KW"/>
</dbReference>
<evidence type="ECO:0000256" key="3">
    <source>
        <dbReference type="ARBA" id="ARBA00022487"/>
    </source>
</evidence>
<keyword evidence="3 8" id="KW-0719">Serine esterase</keyword>
<dbReference type="GO" id="GO:0005576">
    <property type="term" value="C:extracellular region"/>
    <property type="evidence" value="ECO:0007669"/>
    <property type="project" value="UniProtKB-SubCell"/>
</dbReference>
<evidence type="ECO:0000256" key="8">
    <source>
        <dbReference type="RuleBase" id="RU361263"/>
    </source>
</evidence>
<keyword evidence="5 8" id="KW-0732">Signal</keyword>
<evidence type="ECO:0000313" key="9">
    <source>
        <dbReference type="EMBL" id="STZ59505.1"/>
    </source>
</evidence>
<dbReference type="PANTHER" id="PTHR33630">
    <property type="entry name" value="CUTINASE RV1984C-RELATED-RELATED"/>
    <property type="match status" value="1"/>
</dbReference>
<sequence length="229" mass="23490">MTRRSLYAMAVGAAAAALFIAVTPGRAEGEPAVSITGCSDVEVVFARGTFEGPGVGRVGEAFIEALRQRLPGRSVGVHAVRYPASAQFELAAQGIADASNRLRDLAATCPGTEIVLGGYSQGAAVSGYVTSETVPAGYALTALSADVAESVAAVVLFGKPSPEILRLLRHDAPPMAIGPAFLDKTLDLCAPKDPVCEPGAFDRSAHSAYVVNGMAGRAADFAAERLRSG</sequence>
<dbReference type="EMBL" id="UGQT01000001">
    <property type="protein sequence ID" value="STZ59505.1"/>
    <property type="molecule type" value="Genomic_DNA"/>
</dbReference>
<dbReference type="InterPro" id="IPR029058">
    <property type="entry name" value="AB_hydrolase_fold"/>
</dbReference>
<protein>
    <recommendedName>
        <fullName evidence="8">Cutinase</fullName>
        <ecNumber evidence="8">3.1.1.-</ecNumber>
    </recommendedName>
</protein>
<evidence type="ECO:0000256" key="7">
    <source>
        <dbReference type="ARBA" id="ARBA00023157"/>
    </source>
</evidence>
<dbReference type="Proteomes" id="UP000254978">
    <property type="component" value="Unassembled WGS sequence"/>
</dbReference>
<reference evidence="9 10" key="1">
    <citation type="submission" date="2018-06" db="EMBL/GenBank/DDBJ databases">
        <authorList>
            <consortium name="Pathogen Informatics"/>
            <person name="Doyle S."/>
        </authorList>
    </citation>
    <scope>NUCLEOTIDE SEQUENCE [LARGE SCALE GENOMIC DNA]</scope>
    <source>
        <strain evidence="9 10">NCTC10821</strain>
    </source>
</reference>
<dbReference type="EC" id="3.1.1.-" evidence="8"/>
<dbReference type="PROSITE" id="PS00155">
    <property type="entry name" value="CUTINASE_1"/>
    <property type="match status" value="1"/>
</dbReference>
<evidence type="ECO:0000313" key="10">
    <source>
        <dbReference type="Proteomes" id="UP000254978"/>
    </source>
</evidence>